<dbReference type="Proteomes" id="UP000515697">
    <property type="component" value="Chromosome PVSEL_07"/>
</dbReference>
<feature type="region of interest" description="Disordered" evidence="1">
    <location>
        <begin position="167"/>
        <end position="197"/>
    </location>
</feature>
<dbReference type="AlphaFoldDB" id="A0A6V7SUB9"/>
<dbReference type="GO" id="GO:0005576">
    <property type="term" value="C:extracellular region"/>
    <property type="evidence" value="ECO:0007669"/>
    <property type="project" value="InterPro"/>
</dbReference>
<evidence type="ECO:0000256" key="1">
    <source>
        <dbReference type="SAM" id="MobiDB-lite"/>
    </source>
</evidence>
<evidence type="ECO:0008006" key="5">
    <source>
        <dbReference type="Google" id="ProtNLM"/>
    </source>
</evidence>
<protein>
    <recommendedName>
        <fullName evidence="5">Fam-c protein</fullName>
    </recommendedName>
</protein>
<evidence type="ECO:0000256" key="2">
    <source>
        <dbReference type="SAM" id="SignalP"/>
    </source>
</evidence>
<name>A0A6V7SUB9_PLAVN</name>
<dbReference type="VEuPathDB" id="PlasmoDB:PVSEL_0702060"/>
<dbReference type="EMBL" id="LR865428">
    <property type="protein sequence ID" value="CAD2101880.1"/>
    <property type="molecule type" value="Genomic_DNA"/>
</dbReference>
<evidence type="ECO:0000313" key="3">
    <source>
        <dbReference type="EMBL" id="CAD2101880.1"/>
    </source>
</evidence>
<feature type="compositionally biased region" description="Polar residues" evidence="1">
    <location>
        <begin position="167"/>
        <end position="184"/>
    </location>
</feature>
<dbReference type="VEuPathDB" id="PlasmoDB:PVBDA_0701960"/>
<dbReference type="VEuPathDB" id="PlasmoDB:PVLDE_0703060"/>
<reference evidence="3 4" key="1">
    <citation type="submission" date="2020-08" db="EMBL/GenBank/DDBJ databases">
        <authorList>
            <person name="Ramaprasad A."/>
        </authorList>
    </citation>
    <scope>NUCLEOTIDE SEQUENCE [LARGE SCALE GENOMIC DNA]</scope>
</reference>
<dbReference type="GO" id="GO:0016042">
    <property type="term" value="P:lipid catabolic process"/>
    <property type="evidence" value="ECO:0007669"/>
    <property type="project" value="InterPro"/>
</dbReference>
<sequence length="290" mass="34193">MMLHKGKFCSLLFVTLLLYFLQDDEEHFLRTVKCDIHVVGNTGDRYNKKNKHVVDKYSNQTNIEYKKENDIKKYISFINSKRQSYIISRFFLKPTKKNIFIRNVNKNQDRENKKMFTLSNIEKKKKIYIMEKKTNNNFKNFTFLELRNHVLSKKSNVMSKETMNMSHSKNIPHHSQSYNHSSFIEDNDGEDGEDGEDGVNTDWVQLSNYSVSCRETGCPNAYQMCIPFSASDKNFDGKDIVAFIFEHLDVGDTLLRFYNGPILDDLRYNFYYSCICKKYTTDNQCDESVE</sequence>
<keyword evidence="2" id="KW-0732">Signal</keyword>
<dbReference type="GO" id="GO:0008047">
    <property type="term" value="F:enzyme activator activity"/>
    <property type="evidence" value="ECO:0007669"/>
    <property type="project" value="InterPro"/>
</dbReference>
<proteinExistence type="predicted"/>
<dbReference type="PROSITE" id="PS00121">
    <property type="entry name" value="COLIPASE_1"/>
    <property type="match status" value="1"/>
</dbReference>
<dbReference type="GO" id="GO:0007586">
    <property type="term" value="P:digestion"/>
    <property type="evidence" value="ECO:0007669"/>
    <property type="project" value="InterPro"/>
</dbReference>
<dbReference type="InterPro" id="IPR017915">
    <property type="entry name" value="Colipase_CS"/>
</dbReference>
<feature type="chain" id="PRO_5028241636" description="Fam-c protein" evidence="2">
    <location>
        <begin position="24"/>
        <end position="290"/>
    </location>
</feature>
<accession>A0A6V7SUB9</accession>
<dbReference type="VEuPathDB" id="PlasmoDB:PVPCR_0701990"/>
<gene>
    <name evidence="3" type="ORF">PVSEL_0702060</name>
</gene>
<feature type="signal peptide" evidence="2">
    <location>
        <begin position="1"/>
        <end position="23"/>
    </location>
</feature>
<feature type="compositionally biased region" description="Acidic residues" evidence="1">
    <location>
        <begin position="185"/>
        <end position="197"/>
    </location>
</feature>
<dbReference type="VEuPathDB" id="PlasmoDB:PVVCY_0701880"/>
<organism evidence="3 4">
    <name type="scientific">Plasmodium vinckei</name>
    <dbReference type="NCBI Taxonomy" id="5860"/>
    <lineage>
        <taxon>Eukaryota</taxon>
        <taxon>Sar</taxon>
        <taxon>Alveolata</taxon>
        <taxon>Apicomplexa</taxon>
        <taxon>Aconoidasida</taxon>
        <taxon>Haemosporida</taxon>
        <taxon>Plasmodiidae</taxon>
        <taxon>Plasmodium</taxon>
        <taxon>Plasmodium (Vinckeia)</taxon>
    </lineage>
</organism>
<evidence type="ECO:0000313" key="4">
    <source>
        <dbReference type="Proteomes" id="UP000515697"/>
    </source>
</evidence>